<dbReference type="AlphaFoldDB" id="H1YGW8"/>
<evidence type="ECO:0000256" key="2">
    <source>
        <dbReference type="ARBA" id="ARBA00023163"/>
    </source>
</evidence>
<protein>
    <submittedName>
        <fullName evidence="4">Transcriptional regulator, AraC family</fullName>
    </submittedName>
</protein>
<evidence type="ECO:0000259" key="3">
    <source>
        <dbReference type="PROSITE" id="PS01124"/>
    </source>
</evidence>
<sequence length="333" mass="39557">MEKMQRPIALKFKSQHKIIQKISQDFLKKVRYRVGHGERELIEIKEGTIYSQRHSHYLFYIEIIEFRLTEELDMSYLVHNPALFLFFMLHGNVSFSLADGNAIADADKGVCYPTYNKPGEFFANFPKGLHYLFYISTRPGWLKNHLDDYPYLREFMNGFEHNTDLYSHLPQYPIVEPMRKFLRELYKIDLASPRNLEIGITNNCMGLFEEYHRMLESGKSLKSESPREIIITIREHIDKNFTDPDIGNLTMLAERFPLSDRSIRRLFPIVTQYSIHDYVEILRVNYGHELLRKTRLLVKEIAFKTGFKHSHYFTMVYKKHFTISPKEARKGRL</sequence>
<dbReference type="PANTHER" id="PTHR47893:SF1">
    <property type="entry name" value="REGULATORY PROTEIN PCHR"/>
    <property type="match status" value="1"/>
</dbReference>
<evidence type="ECO:0000313" key="5">
    <source>
        <dbReference type="Proteomes" id="UP000002774"/>
    </source>
</evidence>
<dbReference type="GO" id="GO:0003700">
    <property type="term" value="F:DNA-binding transcription factor activity"/>
    <property type="evidence" value="ECO:0007669"/>
    <property type="project" value="InterPro"/>
</dbReference>
<dbReference type="PROSITE" id="PS01124">
    <property type="entry name" value="HTH_ARAC_FAMILY_2"/>
    <property type="match status" value="1"/>
</dbReference>
<dbReference type="EMBL" id="CM001403">
    <property type="protein sequence ID" value="EHQ26397.1"/>
    <property type="molecule type" value="Genomic_DNA"/>
</dbReference>
<evidence type="ECO:0000256" key="1">
    <source>
        <dbReference type="ARBA" id="ARBA00023015"/>
    </source>
</evidence>
<dbReference type="Pfam" id="PF12833">
    <property type="entry name" value="HTH_18"/>
    <property type="match status" value="1"/>
</dbReference>
<dbReference type="InterPro" id="IPR018060">
    <property type="entry name" value="HTH_AraC"/>
</dbReference>
<feature type="domain" description="HTH araC/xylS-type" evidence="3">
    <location>
        <begin position="227"/>
        <end position="331"/>
    </location>
</feature>
<proteinExistence type="predicted"/>
<organism evidence="4 5">
    <name type="scientific">Mucilaginibacter paludis DSM 18603</name>
    <dbReference type="NCBI Taxonomy" id="714943"/>
    <lineage>
        <taxon>Bacteria</taxon>
        <taxon>Pseudomonadati</taxon>
        <taxon>Bacteroidota</taxon>
        <taxon>Sphingobacteriia</taxon>
        <taxon>Sphingobacteriales</taxon>
        <taxon>Sphingobacteriaceae</taxon>
        <taxon>Mucilaginibacter</taxon>
    </lineage>
</organism>
<dbReference type="SUPFAM" id="SSF46689">
    <property type="entry name" value="Homeodomain-like"/>
    <property type="match status" value="1"/>
</dbReference>
<accession>H1YGW8</accession>
<gene>
    <name evidence="4" type="ORF">Mucpa_2264</name>
</gene>
<keyword evidence="5" id="KW-1185">Reference proteome</keyword>
<reference evidence="4" key="1">
    <citation type="submission" date="2011-09" db="EMBL/GenBank/DDBJ databases">
        <title>The permanent draft genome of Mucilaginibacter paludis DSM 18603.</title>
        <authorList>
            <consortium name="US DOE Joint Genome Institute (JGI-PGF)"/>
            <person name="Lucas S."/>
            <person name="Han J."/>
            <person name="Lapidus A."/>
            <person name="Bruce D."/>
            <person name="Goodwin L."/>
            <person name="Pitluck S."/>
            <person name="Peters L."/>
            <person name="Kyrpides N."/>
            <person name="Mavromatis K."/>
            <person name="Ivanova N."/>
            <person name="Mikhailova N."/>
            <person name="Held B."/>
            <person name="Detter J.C."/>
            <person name="Tapia R."/>
            <person name="Han C."/>
            <person name="Land M."/>
            <person name="Hauser L."/>
            <person name="Markowitz V."/>
            <person name="Cheng J.-F."/>
            <person name="Hugenholtz P."/>
            <person name="Woyke T."/>
            <person name="Wu D."/>
            <person name="Tindall B."/>
            <person name="Brambilla E."/>
            <person name="Klenk H.-P."/>
            <person name="Eisen J.A."/>
        </authorList>
    </citation>
    <scope>NUCLEOTIDE SEQUENCE [LARGE SCALE GENOMIC DNA]</scope>
    <source>
        <strain evidence="4">DSM 18603</strain>
    </source>
</reference>
<dbReference type="OrthoDB" id="771407at2"/>
<dbReference type="SMART" id="SM00342">
    <property type="entry name" value="HTH_ARAC"/>
    <property type="match status" value="1"/>
</dbReference>
<dbReference type="Gene3D" id="1.10.10.60">
    <property type="entry name" value="Homeodomain-like"/>
    <property type="match status" value="1"/>
</dbReference>
<dbReference type="eggNOG" id="COG4977">
    <property type="taxonomic scope" value="Bacteria"/>
</dbReference>
<dbReference type="GO" id="GO:0043565">
    <property type="term" value="F:sequence-specific DNA binding"/>
    <property type="evidence" value="ECO:0007669"/>
    <property type="project" value="InterPro"/>
</dbReference>
<dbReference type="RefSeq" id="WP_008506464.1">
    <property type="nucleotide sequence ID" value="NZ_CM001403.1"/>
</dbReference>
<evidence type="ECO:0000313" key="4">
    <source>
        <dbReference type="EMBL" id="EHQ26397.1"/>
    </source>
</evidence>
<dbReference type="HOGENOM" id="CLU_072298_0_0_10"/>
<name>H1YGW8_9SPHI</name>
<keyword evidence="2" id="KW-0804">Transcription</keyword>
<dbReference type="InterPro" id="IPR053142">
    <property type="entry name" value="PchR_regulatory_protein"/>
</dbReference>
<dbReference type="STRING" id="714943.Mucpa_2264"/>
<dbReference type="InterPro" id="IPR009057">
    <property type="entry name" value="Homeodomain-like_sf"/>
</dbReference>
<dbReference type="Proteomes" id="UP000002774">
    <property type="component" value="Chromosome"/>
</dbReference>
<keyword evidence="1" id="KW-0805">Transcription regulation</keyword>
<dbReference type="PANTHER" id="PTHR47893">
    <property type="entry name" value="REGULATORY PROTEIN PCHR"/>
    <property type="match status" value="1"/>
</dbReference>